<dbReference type="Proteomes" id="UP000326354">
    <property type="component" value="Chromosome"/>
</dbReference>
<dbReference type="AlphaFoldDB" id="A0A5S9ILJ4"/>
<keyword evidence="2" id="KW-1185">Reference proteome</keyword>
<dbReference type="PANTHER" id="PTHR44656:SF7">
    <property type="entry name" value="DEHYDROGENASE_REDUCTASE SDR FAMILY MEMBER 12"/>
    <property type="match status" value="1"/>
</dbReference>
<organism evidence="1 2">
    <name type="scientific">Uabimicrobium amorphum</name>
    <dbReference type="NCBI Taxonomy" id="2596890"/>
    <lineage>
        <taxon>Bacteria</taxon>
        <taxon>Pseudomonadati</taxon>
        <taxon>Planctomycetota</taxon>
        <taxon>Candidatus Uabimicrobiia</taxon>
        <taxon>Candidatus Uabimicrobiales</taxon>
        <taxon>Candidatus Uabimicrobiaceae</taxon>
        <taxon>Candidatus Uabimicrobium</taxon>
    </lineage>
</organism>
<accession>A0A5S9ILJ4</accession>
<protein>
    <submittedName>
        <fullName evidence="1">Retinol dehydrogenase</fullName>
    </submittedName>
</protein>
<dbReference type="KEGG" id="uam:UABAM_02125"/>
<dbReference type="InterPro" id="IPR052992">
    <property type="entry name" value="SDR_member_12"/>
</dbReference>
<sequence>MNFTDRVLNNVYKKTVAFSYGMPGYRLQKKYWCDLDSDLSQNTYVVTGANSGIGKAMAQHLARRQARVILVCRNLEKGKQTQKELTMTARNRNVMLEIADLSKINDVERLAYRFSNWYPNIDCLIHNAGVMVQERETTDDDIERTFATNVVGPFLLTMRIYPLLEKSPNPHIIQVSSGGMYTQKIDVDTLQHGPEDYRGVKAYAQSKRAQVMLNKLWADFFRDKNITCSCMHPGWVRTVGLEKSLPRFNKIFAKILRTPDAGADTALWLATLSKPPQSGKLWFDRSIIPEHVSEKTKEEEGDFQKLWDLLKKLTKYEE</sequence>
<dbReference type="PANTHER" id="PTHR44656">
    <property type="entry name" value="DEHYDROGENASE/REDUCTASE SDR FAMILY MEMBER 12"/>
    <property type="match status" value="1"/>
</dbReference>
<proteinExistence type="predicted"/>
<dbReference type="Pfam" id="PF00106">
    <property type="entry name" value="adh_short"/>
    <property type="match status" value="1"/>
</dbReference>
<dbReference type="SUPFAM" id="SSF51735">
    <property type="entry name" value="NAD(P)-binding Rossmann-fold domains"/>
    <property type="match status" value="1"/>
</dbReference>
<reference evidence="1 2" key="1">
    <citation type="submission" date="2019-08" db="EMBL/GenBank/DDBJ databases">
        <title>Complete genome sequence of Candidatus Uab amorphum.</title>
        <authorList>
            <person name="Shiratori T."/>
            <person name="Suzuki S."/>
            <person name="Kakizawa Y."/>
            <person name="Ishida K."/>
        </authorList>
    </citation>
    <scope>NUCLEOTIDE SEQUENCE [LARGE SCALE GENOMIC DNA]</scope>
    <source>
        <strain evidence="1 2">SRT547</strain>
    </source>
</reference>
<dbReference type="OrthoDB" id="9803333at2"/>
<evidence type="ECO:0000313" key="1">
    <source>
        <dbReference type="EMBL" id="BBM83770.1"/>
    </source>
</evidence>
<dbReference type="PRINTS" id="PR00081">
    <property type="entry name" value="GDHRDH"/>
</dbReference>
<gene>
    <name evidence="1" type="ORF">UABAM_02125</name>
</gene>
<dbReference type="InterPro" id="IPR002347">
    <property type="entry name" value="SDR_fam"/>
</dbReference>
<evidence type="ECO:0000313" key="2">
    <source>
        <dbReference type="Proteomes" id="UP000326354"/>
    </source>
</evidence>
<dbReference type="EMBL" id="AP019860">
    <property type="protein sequence ID" value="BBM83770.1"/>
    <property type="molecule type" value="Genomic_DNA"/>
</dbReference>
<dbReference type="RefSeq" id="WP_151967954.1">
    <property type="nucleotide sequence ID" value="NZ_AP019860.1"/>
</dbReference>
<name>A0A5S9ILJ4_UABAM</name>
<dbReference type="InterPro" id="IPR036291">
    <property type="entry name" value="NAD(P)-bd_dom_sf"/>
</dbReference>
<dbReference type="Gene3D" id="3.40.50.720">
    <property type="entry name" value="NAD(P)-binding Rossmann-like Domain"/>
    <property type="match status" value="1"/>
</dbReference>